<dbReference type="NCBIfam" id="TIGR03605">
    <property type="entry name" value="antibiot_sagB"/>
    <property type="match status" value="1"/>
</dbReference>
<dbReference type="CDD" id="cd02142">
    <property type="entry name" value="McbC_SagB-like_oxidoreductase"/>
    <property type="match status" value="1"/>
</dbReference>
<evidence type="ECO:0000313" key="3">
    <source>
        <dbReference type="Proteomes" id="UP000220934"/>
    </source>
</evidence>
<organism evidence="2 3">
    <name type="scientific">Bacillus toyonensis</name>
    <dbReference type="NCBI Taxonomy" id="155322"/>
    <lineage>
        <taxon>Bacteria</taxon>
        <taxon>Bacillati</taxon>
        <taxon>Bacillota</taxon>
        <taxon>Bacilli</taxon>
        <taxon>Bacillales</taxon>
        <taxon>Bacillaceae</taxon>
        <taxon>Bacillus</taxon>
        <taxon>Bacillus cereus group</taxon>
    </lineage>
</organism>
<proteinExistence type="predicted"/>
<comment type="caution">
    <text evidence="2">The sequence shown here is derived from an EMBL/GenBank/DDBJ whole genome shotgun (WGS) entry which is preliminary data.</text>
</comment>
<name>A0AB36SDS5_9BACI</name>
<dbReference type="EMBL" id="NUAJ01000064">
    <property type="protein sequence ID" value="PEN45003.1"/>
    <property type="molecule type" value="Genomic_DNA"/>
</dbReference>
<sequence>MQQMLKKSIEKKFGDDLYFWSPSVRWEKKDSEVQIEMFSYVDIALEIFPKFYYITQKGIRIENLMNEFSDVNSDKLLGFIKDLVANKILVNTLLSPQELYFSQSNLFSNPYSQDTFIDPEKYQEFKDEQLSRSFQNVTNVSIKLVDAEFPEVITQRKTYRSFDMKNKVPFETISKLISVFKQYQTEGKVRYNYATAGGLYPIDLFIYIKDHRVENIKAGLYYYNPIESSLQLVSDTCVITDETHYFVNKEIYNSSAFSIFLVYNGNVTLPKYGGMGYFYAAIDSGIMVQLLTQVAEMNNIGLCSVGDINFRKIKKYFKLSSNHVLIHSIEVGLKPKQL</sequence>
<dbReference type="GO" id="GO:0016491">
    <property type="term" value="F:oxidoreductase activity"/>
    <property type="evidence" value="ECO:0007669"/>
    <property type="project" value="InterPro"/>
</dbReference>
<dbReference type="InterPro" id="IPR000415">
    <property type="entry name" value="Nitroreductase-like"/>
</dbReference>
<accession>A0AB36SDS5</accession>
<dbReference type="InterPro" id="IPR020051">
    <property type="entry name" value="SagB-type_dehydrogenase"/>
</dbReference>
<dbReference type="PANTHER" id="PTHR43745:SF2">
    <property type="entry name" value="NITROREDUCTASE MJ1384-RELATED"/>
    <property type="match status" value="1"/>
</dbReference>
<dbReference type="Proteomes" id="UP000220934">
    <property type="component" value="Unassembled WGS sequence"/>
</dbReference>
<dbReference type="AlphaFoldDB" id="A0AB36SDS5"/>
<dbReference type="SUPFAM" id="SSF55469">
    <property type="entry name" value="FMN-dependent nitroreductase-like"/>
    <property type="match status" value="1"/>
</dbReference>
<dbReference type="RefSeq" id="WP_098059097.1">
    <property type="nucleotide sequence ID" value="NZ_NUAJ01000064.1"/>
</dbReference>
<feature type="domain" description="Nitroreductase" evidence="1">
    <location>
        <begin position="153"/>
        <end position="331"/>
    </location>
</feature>
<gene>
    <name evidence="2" type="ORF">CN596_30630</name>
</gene>
<protein>
    <submittedName>
        <fullName evidence="2">Dehydrogenase</fullName>
    </submittedName>
</protein>
<dbReference type="Gene3D" id="3.40.109.10">
    <property type="entry name" value="NADH Oxidase"/>
    <property type="match status" value="1"/>
</dbReference>
<evidence type="ECO:0000313" key="2">
    <source>
        <dbReference type="EMBL" id="PEN45003.1"/>
    </source>
</evidence>
<dbReference type="Pfam" id="PF00881">
    <property type="entry name" value="Nitroreductase"/>
    <property type="match status" value="1"/>
</dbReference>
<dbReference type="PANTHER" id="PTHR43745">
    <property type="entry name" value="NITROREDUCTASE MJ1384-RELATED"/>
    <property type="match status" value="1"/>
</dbReference>
<evidence type="ECO:0000259" key="1">
    <source>
        <dbReference type="Pfam" id="PF00881"/>
    </source>
</evidence>
<reference evidence="2 3" key="1">
    <citation type="submission" date="2017-09" db="EMBL/GenBank/DDBJ databases">
        <title>Large-scale bioinformatics analysis of Bacillus genomes uncovers conserved roles of natural products in bacterial physiology.</title>
        <authorList>
            <consortium name="Agbiome Team Llc"/>
            <person name="Bleich R.M."/>
            <person name="Kirk G.J."/>
            <person name="Santa Maria K.C."/>
            <person name="Allen S.E."/>
            <person name="Farag S."/>
            <person name="Shank E.A."/>
            <person name="Bowers A."/>
        </authorList>
    </citation>
    <scope>NUCLEOTIDE SEQUENCE [LARGE SCALE GENOMIC DNA]</scope>
    <source>
        <strain evidence="2 3">AFS027958</strain>
    </source>
</reference>
<dbReference type="InterPro" id="IPR052544">
    <property type="entry name" value="Bacteriocin_Proc_Enz"/>
</dbReference>
<dbReference type="InterPro" id="IPR029479">
    <property type="entry name" value="Nitroreductase"/>
</dbReference>